<reference evidence="2" key="1">
    <citation type="submission" date="2021-01" db="EMBL/GenBank/DDBJ databases">
        <authorList>
            <person name="Corre E."/>
            <person name="Pelletier E."/>
            <person name="Niang G."/>
            <person name="Scheremetjew M."/>
            <person name="Finn R."/>
            <person name="Kale V."/>
            <person name="Holt S."/>
            <person name="Cochrane G."/>
            <person name="Meng A."/>
            <person name="Brown T."/>
            <person name="Cohen L."/>
        </authorList>
    </citation>
    <scope>NUCLEOTIDE SEQUENCE</scope>
    <source>
        <strain evidence="2">CCAP 1951/1</strain>
    </source>
</reference>
<name>A0A7S1R4A5_NEODS</name>
<evidence type="ECO:0000256" key="1">
    <source>
        <dbReference type="SAM" id="MobiDB-lite"/>
    </source>
</evidence>
<gene>
    <name evidence="2" type="ORF">NDES1114_LOCUS35300</name>
</gene>
<accession>A0A7S1R4A5</accession>
<proteinExistence type="predicted"/>
<feature type="region of interest" description="Disordered" evidence="1">
    <location>
        <begin position="96"/>
        <end position="115"/>
    </location>
</feature>
<sequence>MGCSASVDAVPGRKDRCVRRLDGVSTASHHPLCLDPANLEPIEVEFLPLPPAEDPAPPAVIATQLGDASTATWSSDIVHAPIDPEDSATLVILGDLEPPQENTRRSPNRGWMLRR</sequence>
<dbReference type="AlphaFoldDB" id="A0A7S1R4A5"/>
<organism evidence="2">
    <name type="scientific">Neobodo designis</name>
    <name type="common">Flagellated protozoan</name>
    <name type="synonym">Bodo designis</name>
    <dbReference type="NCBI Taxonomy" id="312471"/>
    <lineage>
        <taxon>Eukaryota</taxon>
        <taxon>Discoba</taxon>
        <taxon>Euglenozoa</taxon>
        <taxon>Kinetoplastea</taxon>
        <taxon>Metakinetoplastina</taxon>
        <taxon>Neobodonida</taxon>
        <taxon>Neobodo</taxon>
    </lineage>
</organism>
<protein>
    <submittedName>
        <fullName evidence="2">Uncharacterized protein</fullName>
    </submittedName>
</protein>
<dbReference type="EMBL" id="HBGF01052746">
    <property type="protein sequence ID" value="CAD9155687.1"/>
    <property type="molecule type" value="Transcribed_RNA"/>
</dbReference>
<evidence type="ECO:0000313" key="2">
    <source>
        <dbReference type="EMBL" id="CAD9155687.1"/>
    </source>
</evidence>